<dbReference type="EMBL" id="JACHLP010000003">
    <property type="protein sequence ID" value="MBB4843094.1"/>
    <property type="molecule type" value="Genomic_DNA"/>
</dbReference>
<protein>
    <recommendedName>
        <fullName evidence="3">Parallel beta helix pectate lyase-like protein</fullName>
    </recommendedName>
</protein>
<sequence length="478" mass="52282">MRLKTWLLYPLLGLLLLAGLLLWGALAVLHTTPSRALAELDRRSPQELIRYADAALLEHEELHALLRPLLLLAQRRVERPTGSIPLPNLGKGHRWVEATPGLPDERPPATLPVKTAAELRQALLQARAGDVIELAPGRYRFEQGLKLGGPGSGLAPIRVRAAQPKATQIEMNTAEGFLVDQPYWVFEDLRVRGVCASDRDCEHAFHIVAGADFFELRNSWLENFNAHLKINGVDGRWPDHGLISRNTLSNEHPRQTARSVTPVDLVGANFWRISDNLVRNFVKGEGDKVSYGIFVKGGGEGAKIERNLVVCSPNEISRPGVRVGISFGGGGSDPGFCRDKGCERYEHSAGLAANNIVAHCNDVGLDVNHARHILLAHNTLVNTAGMGLRGEGSQAQLYGNLYEGKLLIKNDGKARAEMEQPMKAAEVFGSADNFRMDWRVAPERIPSLPAVPLDFCGRKRPSGTYPGAQEAMAACTDN</sequence>
<dbReference type="RefSeq" id="WP_184298059.1">
    <property type="nucleotide sequence ID" value="NZ_JACHLP010000003.1"/>
</dbReference>
<name>A0A840L3K8_9BURK</name>
<keyword evidence="2" id="KW-1185">Reference proteome</keyword>
<evidence type="ECO:0000313" key="1">
    <source>
        <dbReference type="EMBL" id="MBB4843094.1"/>
    </source>
</evidence>
<dbReference type="SUPFAM" id="SSF51126">
    <property type="entry name" value="Pectin lyase-like"/>
    <property type="match status" value="1"/>
</dbReference>
<evidence type="ECO:0008006" key="3">
    <source>
        <dbReference type="Google" id="ProtNLM"/>
    </source>
</evidence>
<reference evidence="1 2" key="1">
    <citation type="submission" date="2020-08" db="EMBL/GenBank/DDBJ databases">
        <title>Functional genomics of gut bacteria from endangered species of beetles.</title>
        <authorList>
            <person name="Carlos-Shanley C."/>
        </authorList>
    </citation>
    <scope>NUCLEOTIDE SEQUENCE [LARGE SCALE GENOMIC DNA]</scope>
    <source>
        <strain evidence="1 2">S00239</strain>
    </source>
</reference>
<evidence type="ECO:0000313" key="2">
    <source>
        <dbReference type="Proteomes" id="UP000562027"/>
    </source>
</evidence>
<dbReference type="AlphaFoldDB" id="A0A840L3K8"/>
<comment type="caution">
    <text evidence="1">The sequence shown here is derived from an EMBL/GenBank/DDBJ whole genome shotgun (WGS) entry which is preliminary data.</text>
</comment>
<dbReference type="InterPro" id="IPR011050">
    <property type="entry name" value="Pectin_lyase_fold/virulence"/>
</dbReference>
<dbReference type="Gene3D" id="2.160.20.10">
    <property type="entry name" value="Single-stranded right-handed beta-helix, Pectin lyase-like"/>
    <property type="match status" value="1"/>
</dbReference>
<dbReference type="InterPro" id="IPR012334">
    <property type="entry name" value="Pectin_lyas_fold"/>
</dbReference>
<dbReference type="Proteomes" id="UP000562027">
    <property type="component" value="Unassembled WGS sequence"/>
</dbReference>
<organism evidence="1 2">
    <name type="scientific">Roseateles oligotrophus</name>
    <dbReference type="NCBI Taxonomy" id="1769250"/>
    <lineage>
        <taxon>Bacteria</taxon>
        <taxon>Pseudomonadati</taxon>
        <taxon>Pseudomonadota</taxon>
        <taxon>Betaproteobacteria</taxon>
        <taxon>Burkholderiales</taxon>
        <taxon>Sphaerotilaceae</taxon>
        <taxon>Roseateles</taxon>
    </lineage>
</organism>
<gene>
    <name evidence="1" type="ORF">HNP55_001613</name>
</gene>
<accession>A0A840L3K8</accession>
<proteinExistence type="predicted"/>